<proteinExistence type="predicted"/>
<evidence type="ECO:0000313" key="2">
    <source>
        <dbReference type="EMBL" id="CAA7042838.1"/>
    </source>
</evidence>
<accession>A0A6D2JPE2</accession>
<comment type="caution">
    <text evidence="2">The sequence shown here is derived from an EMBL/GenBank/DDBJ whole genome shotgun (WGS) entry which is preliminary data.</text>
</comment>
<sequence length="112" mass="12888">MFTDLPRELEWEILSRVPPTCLNIDIPADDVNLNLHGINNNKSFDSSIEFTGKPNSLRDSEQMMIHAIFQCEGLFLCTTKDKRIVVWNPCTGQTRWIRSQPGNRDDLYALGY</sequence>
<reference evidence="2" key="1">
    <citation type="submission" date="2020-01" db="EMBL/GenBank/DDBJ databases">
        <authorList>
            <person name="Mishra B."/>
        </authorList>
    </citation>
    <scope>NUCLEOTIDE SEQUENCE [LARGE SCALE GENOMIC DNA]</scope>
</reference>
<gene>
    <name evidence="2" type="ORF">MERR_LOCUS30073</name>
</gene>
<protein>
    <recommendedName>
        <fullName evidence="1">F-box associated beta-propeller type 1 domain-containing protein</fullName>
    </recommendedName>
</protein>
<dbReference type="OrthoDB" id="1867629at2759"/>
<keyword evidence="3" id="KW-1185">Reference proteome</keyword>
<organism evidence="2 3">
    <name type="scientific">Microthlaspi erraticum</name>
    <dbReference type="NCBI Taxonomy" id="1685480"/>
    <lineage>
        <taxon>Eukaryota</taxon>
        <taxon>Viridiplantae</taxon>
        <taxon>Streptophyta</taxon>
        <taxon>Embryophyta</taxon>
        <taxon>Tracheophyta</taxon>
        <taxon>Spermatophyta</taxon>
        <taxon>Magnoliopsida</taxon>
        <taxon>eudicotyledons</taxon>
        <taxon>Gunneridae</taxon>
        <taxon>Pentapetalae</taxon>
        <taxon>rosids</taxon>
        <taxon>malvids</taxon>
        <taxon>Brassicales</taxon>
        <taxon>Brassicaceae</taxon>
        <taxon>Coluteocarpeae</taxon>
        <taxon>Microthlaspi</taxon>
    </lineage>
</organism>
<dbReference type="InterPro" id="IPR006527">
    <property type="entry name" value="F-box-assoc_dom_typ1"/>
</dbReference>
<dbReference type="InterPro" id="IPR017451">
    <property type="entry name" value="F-box-assoc_interact_dom"/>
</dbReference>
<dbReference type="EMBL" id="CACVBM020001274">
    <property type="protein sequence ID" value="CAA7042838.1"/>
    <property type="molecule type" value="Genomic_DNA"/>
</dbReference>
<feature type="domain" description="F-box associated beta-propeller type 1" evidence="1">
    <location>
        <begin position="31"/>
        <end position="112"/>
    </location>
</feature>
<evidence type="ECO:0000313" key="3">
    <source>
        <dbReference type="Proteomes" id="UP000467841"/>
    </source>
</evidence>
<name>A0A6D2JPE2_9BRAS</name>
<dbReference type="NCBIfam" id="TIGR01640">
    <property type="entry name" value="F_box_assoc_1"/>
    <property type="match status" value="1"/>
</dbReference>
<dbReference type="Pfam" id="PF07734">
    <property type="entry name" value="FBA_1"/>
    <property type="match status" value="1"/>
</dbReference>
<dbReference type="AlphaFoldDB" id="A0A6D2JPE2"/>
<dbReference type="Proteomes" id="UP000467841">
    <property type="component" value="Unassembled WGS sequence"/>
</dbReference>
<evidence type="ECO:0000259" key="1">
    <source>
        <dbReference type="Pfam" id="PF07734"/>
    </source>
</evidence>